<dbReference type="Proteomes" id="UP000606786">
    <property type="component" value="Unassembled WGS sequence"/>
</dbReference>
<reference evidence="1" key="1">
    <citation type="submission" date="2020-11" db="EMBL/GenBank/DDBJ databases">
        <authorList>
            <person name="Whitehead M."/>
        </authorList>
    </citation>
    <scope>NUCLEOTIDE SEQUENCE</scope>
    <source>
        <strain evidence="1">EGII</strain>
    </source>
</reference>
<dbReference type="AlphaFoldDB" id="A0A811UFN7"/>
<protein>
    <submittedName>
        <fullName evidence="1">(Mediterranean fruit fly) hypothetical protein</fullName>
    </submittedName>
</protein>
<organism evidence="1 2">
    <name type="scientific">Ceratitis capitata</name>
    <name type="common">Mediterranean fruit fly</name>
    <name type="synonym">Tephritis capitata</name>
    <dbReference type="NCBI Taxonomy" id="7213"/>
    <lineage>
        <taxon>Eukaryota</taxon>
        <taxon>Metazoa</taxon>
        <taxon>Ecdysozoa</taxon>
        <taxon>Arthropoda</taxon>
        <taxon>Hexapoda</taxon>
        <taxon>Insecta</taxon>
        <taxon>Pterygota</taxon>
        <taxon>Neoptera</taxon>
        <taxon>Endopterygota</taxon>
        <taxon>Diptera</taxon>
        <taxon>Brachycera</taxon>
        <taxon>Muscomorpha</taxon>
        <taxon>Tephritoidea</taxon>
        <taxon>Tephritidae</taxon>
        <taxon>Ceratitis</taxon>
        <taxon>Ceratitis</taxon>
    </lineage>
</organism>
<evidence type="ECO:0000313" key="1">
    <source>
        <dbReference type="EMBL" id="CAD6997674.1"/>
    </source>
</evidence>
<feature type="non-terminal residue" evidence="1">
    <location>
        <position position="1"/>
    </location>
</feature>
<dbReference type="EMBL" id="CAJHJT010000012">
    <property type="protein sequence ID" value="CAD6997674.1"/>
    <property type="molecule type" value="Genomic_DNA"/>
</dbReference>
<sequence>TTMIRSIPLMICVSGLNTAGSVPIAYTYFNICEKSWIGAMKSALYQQKKS</sequence>
<accession>A0A811UFN7</accession>
<proteinExistence type="predicted"/>
<comment type="caution">
    <text evidence="1">The sequence shown here is derived from an EMBL/GenBank/DDBJ whole genome shotgun (WGS) entry which is preliminary data.</text>
</comment>
<evidence type="ECO:0000313" key="2">
    <source>
        <dbReference type="Proteomes" id="UP000606786"/>
    </source>
</evidence>
<gene>
    <name evidence="1" type="ORF">CCAP1982_LOCUS6305</name>
</gene>
<name>A0A811UFN7_CERCA</name>
<keyword evidence="2" id="KW-1185">Reference proteome</keyword>